<evidence type="ECO:0000313" key="4">
    <source>
        <dbReference type="Proteomes" id="UP000000589"/>
    </source>
</evidence>
<feature type="signal peptide" evidence="1">
    <location>
        <begin position="1"/>
        <end position="20"/>
    </location>
</feature>
<reference evidence="2" key="4">
    <citation type="submission" date="2025-09" db="UniProtKB">
        <authorList>
            <consortium name="Ensembl"/>
        </authorList>
    </citation>
    <scope>IDENTIFICATION</scope>
    <source>
        <strain evidence="2">C57BL/6J</strain>
    </source>
</reference>
<evidence type="ECO:0000313" key="3">
    <source>
        <dbReference type="MGI" id="MGI:3761531"/>
    </source>
</evidence>
<dbReference type="Ensembl" id="ENSMUST00000231546.2">
    <property type="protein sequence ID" value="ENSMUSP00000155888.2"/>
    <property type="gene ID" value="ENSMUSG00000094396.4"/>
</dbReference>
<keyword evidence="4" id="KW-1185">Reference proteome</keyword>
<feature type="chain" id="PRO_5016323891" evidence="1">
    <location>
        <begin position="21"/>
        <end position="183"/>
    </location>
</feature>
<dbReference type="MGI" id="MGI:3761531">
    <property type="gene designation" value="Vmn2r124"/>
</dbReference>
<name>A0A338P6A4_MOUSE</name>
<protein>
    <submittedName>
        <fullName evidence="2">Vomeronasal 2, receptor 124</fullName>
    </submittedName>
</protein>
<dbReference type="Proteomes" id="UP000000589">
    <property type="component" value="Chromosome 17"/>
</dbReference>
<proteinExistence type="predicted"/>
<evidence type="ECO:0000256" key="1">
    <source>
        <dbReference type="SAM" id="SignalP"/>
    </source>
</evidence>
<dbReference type="VEuPathDB" id="HostDB:ENSMUSG00000094396"/>
<accession>A0A338P6A4</accession>
<evidence type="ECO:0000313" key="2">
    <source>
        <dbReference type="Ensembl" id="ENSMUSP00000155888.2"/>
    </source>
</evidence>
<dbReference type="AlphaFoldDB" id="A0A338P6A4"/>
<dbReference type="OrthoDB" id="5984008at2759"/>
<dbReference type="ExpressionAtlas" id="A0A338P6A4">
    <property type="expression patterns" value="baseline and differential"/>
</dbReference>
<keyword evidence="1" id="KW-0732">Signal</keyword>
<reference evidence="2 4" key="2">
    <citation type="journal article" date="2011" name="PLoS Biol.">
        <title>Modernizing reference genome assemblies.</title>
        <authorList>
            <person name="Church D.M."/>
            <person name="Schneider V.A."/>
            <person name="Graves T."/>
            <person name="Auger K."/>
            <person name="Cunningham F."/>
            <person name="Bouk N."/>
            <person name="Chen H.C."/>
            <person name="Agarwala R."/>
            <person name="McLaren W.M."/>
            <person name="Ritchie G.R."/>
            <person name="Albracht D."/>
            <person name="Kremitzki M."/>
            <person name="Rock S."/>
            <person name="Kotkiewicz H."/>
            <person name="Kremitzki C."/>
            <person name="Wollam A."/>
            <person name="Trani L."/>
            <person name="Fulton L."/>
            <person name="Fulton R."/>
            <person name="Matthews L."/>
            <person name="Whitehead S."/>
            <person name="Chow W."/>
            <person name="Torrance J."/>
            <person name="Dunn M."/>
            <person name="Harden G."/>
            <person name="Threadgold G."/>
            <person name="Wood J."/>
            <person name="Collins J."/>
            <person name="Heath P."/>
            <person name="Griffiths G."/>
            <person name="Pelan S."/>
            <person name="Grafham D."/>
            <person name="Eichler E.E."/>
            <person name="Weinstock G."/>
            <person name="Mardis E.R."/>
            <person name="Wilson R.K."/>
            <person name="Howe K."/>
            <person name="Flicek P."/>
            <person name="Hubbard T."/>
        </authorList>
    </citation>
    <scope>NUCLEOTIDE SEQUENCE [LARGE SCALE GENOMIC DNA]</scope>
    <source>
        <strain evidence="2 4">C57BL/6J</strain>
    </source>
</reference>
<dbReference type="AGR" id="MGI:3761531"/>
<dbReference type="Bgee" id="ENSMUSG00000094396">
    <property type="expression patterns" value="Expressed in jejunum and 1 other cell type or tissue"/>
</dbReference>
<reference evidence="2" key="3">
    <citation type="submission" date="2025-08" db="UniProtKB">
        <authorList>
            <consortium name="Ensembl"/>
        </authorList>
    </citation>
    <scope>IDENTIFICATION</scope>
    <source>
        <strain evidence="2">C57BL/6J</strain>
    </source>
</reference>
<gene>
    <name evidence="2 3" type="primary">Vmn2r124</name>
</gene>
<sequence length="183" mass="21447">MMFSWIFILWLLQISKFVSAFILNISRCYYIITEEFHHEGDVVIGAFFPLHTYYTGKKMPHPTVPYLYLDNYIQYGITLRTTSIFSPCYLPLKRLIGTPIFYPTYLLDLISTMSDSLKRRLLIMLLFGSQLLCRESFYLITIAKREISLLHSQEQHGKHLPKLGHCFNSLNFHRLLSGLMIPS</sequence>
<organism evidence="2 4">
    <name type="scientific">Mus musculus</name>
    <name type="common">Mouse</name>
    <dbReference type="NCBI Taxonomy" id="10090"/>
    <lineage>
        <taxon>Eukaryota</taxon>
        <taxon>Metazoa</taxon>
        <taxon>Chordata</taxon>
        <taxon>Craniata</taxon>
        <taxon>Vertebrata</taxon>
        <taxon>Euteleostomi</taxon>
        <taxon>Mammalia</taxon>
        <taxon>Eutheria</taxon>
        <taxon>Euarchontoglires</taxon>
        <taxon>Glires</taxon>
        <taxon>Rodentia</taxon>
        <taxon>Myomorpha</taxon>
        <taxon>Muroidea</taxon>
        <taxon>Muridae</taxon>
        <taxon>Murinae</taxon>
        <taxon>Mus</taxon>
        <taxon>Mus</taxon>
    </lineage>
</organism>
<reference evidence="2 4" key="1">
    <citation type="journal article" date="2009" name="PLoS Biol.">
        <title>Lineage-specific biology revealed by a finished genome assembly of the mouse.</title>
        <authorList>
            <consortium name="Mouse Genome Sequencing Consortium"/>
            <person name="Church D.M."/>
            <person name="Goodstadt L."/>
            <person name="Hillier L.W."/>
            <person name="Zody M.C."/>
            <person name="Goldstein S."/>
            <person name="She X."/>
            <person name="Bult C.J."/>
            <person name="Agarwala R."/>
            <person name="Cherry J.L."/>
            <person name="DiCuccio M."/>
            <person name="Hlavina W."/>
            <person name="Kapustin Y."/>
            <person name="Meric P."/>
            <person name="Maglott D."/>
            <person name="Birtle Z."/>
            <person name="Marques A.C."/>
            <person name="Graves T."/>
            <person name="Zhou S."/>
            <person name="Teague B."/>
            <person name="Potamousis K."/>
            <person name="Churas C."/>
            <person name="Place M."/>
            <person name="Herschleb J."/>
            <person name="Runnheim R."/>
            <person name="Forrest D."/>
            <person name="Amos-Landgraf J."/>
            <person name="Schwartz D.C."/>
            <person name="Cheng Z."/>
            <person name="Lindblad-Toh K."/>
            <person name="Eichler E.E."/>
            <person name="Ponting C.P."/>
        </authorList>
    </citation>
    <scope>NUCLEOTIDE SEQUENCE [LARGE SCALE GENOMIC DNA]</scope>
    <source>
        <strain evidence="2 4">C57BL/6J</strain>
    </source>
</reference>
<dbReference type="GeneTree" id="ENSGT00950000183069"/>